<evidence type="ECO:0000313" key="3">
    <source>
        <dbReference type="Proteomes" id="UP000504623"/>
    </source>
</evidence>
<feature type="region of interest" description="Disordered" evidence="1">
    <location>
        <begin position="61"/>
        <end position="87"/>
    </location>
</feature>
<accession>A0A9B0UBV3</accession>
<name>A0A9B0UBV3_CHRAS</name>
<keyword evidence="2" id="KW-0732">Signal</keyword>
<feature type="compositionally biased region" description="Polar residues" evidence="1">
    <location>
        <begin position="75"/>
        <end position="84"/>
    </location>
</feature>
<feature type="region of interest" description="Disordered" evidence="1">
    <location>
        <begin position="123"/>
        <end position="149"/>
    </location>
</feature>
<dbReference type="CTD" id="93323"/>
<reference evidence="4" key="1">
    <citation type="submission" date="2025-08" db="UniProtKB">
        <authorList>
            <consortium name="RefSeq"/>
        </authorList>
    </citation>
    <scope>IDENTIFICATION</scope>
    <source>
        <tissue evidence="4">Spleen</tissue>
    </source>
</reference>
<dbReference type="Proteomes" id="UP000504623">
    <property type="component" value="Unplaced"/>
</dbReference>
<keyword evidence="3" id="KW-1185">Reference proteome</keyword>
<sequence length="381" mass="42276">MAETIWFTKLALFTLFPMENVADPRTVRETGSHRQQVPIPLVVRNPKENEYKVSVADALKTSGKMPEGGKKPNPLQKNRGTSDLSGVAKGDLQSTMLEGHGTAPPDLDLSAINDKSMVKKTPQLEKTMTQKNNSSSFSSLRKKSPDLSESMDMMESQTLLLTLLTVKMENSLAQLEEKAEHNLLAMCQEQEKLQKKVQELRARQVLGLRTRELLGMLNAQAELLTPFTTVAGSFEEQYKTFATALDCTRHELPVTAIHLEGGSQQFLDHLQKELATTHSLLGELGASHSEESVKALDFLRELKDVTMKKDLELRRSFAQVLELSAEASQEAALINQDVWEETQGPTALSQWYFHCKGDGGEPCGGDLQSRPLLVNDMPCTP</sequence>
<evidence type="ECO:0000256" key="1">
    <source>
        <dbReference type="SAM" id="MobiDB-lite"/>
    </source>
</evidence>
<dbReference type="OrthoDB" id="10050218at2759"/>
<feature type="chain" id="PRO_5038854728" evidence="2">
    <location>
        <begin position="23"/>
        <end position="381"/>
    </location>
</feature>
<evidence type="ECO:0000256" key="2">
    <source>
        <dbReference type="SAM" id="SignalP"/>
    </source>
</evidence>
<dbReference type="RefSeq" id="XP_006877194.1">
    <property type="nucleotide sequence ID" value="XM_006877132.1"/>
</dbReference>
<organism evidence="3 4">
    <name type="scientific">Chrysochloris asiatica</name>
    <name type="common">Cape golden mole</name>
    <dbReference type="NCBI Taxonomy" id="185453"/>
    <lineage>
        <taxon>Eukaryota</taxon>
        <taxon>Metazoa</taxon>
        <taxon>Chordata</taxon>
        <taxon>Craniata</taxon>
        <taxon>Vertebrata</taxon>
        <taxon>Euteleostomi</taxon>
        <taxon>Mammalia</taxon>
        <taxon>Eutheria</taxon>
        <taxon>Afrotheria</taxon>
        <taxon>Chrysochloridae</taxon>
        <taxon>Chrysochlorinae</taxon>
        <taxon>Chrysochloris</taxon>
    </lineage>
</organism>
<proteinExistence type="predicted"/>
<dbReference type="GeneID" id="102840196"/>
<feature type="signal peptide" evidence="2">
    <location>
        <begin position="1"/>
        <end position="22"/>
    </location>
</feature>
<protein>
    <submittedName>
        <fullName evidence="4">HAUS augmin-like complex subunit 8</fullName>
    </submittedName>
</protein>
<gene>
    <name evidence="4" type="primary">HAUS8</name>
</gene>
<dbReference type="AlphaFoldDB" id="A0A9B0UBV3"/>
<evidence type="ECO:0000313" key="4">
    <source>
        <dbReference type="RefSeq" id="XP_006877194.1"/>
    </source>
</evidence>